<feature type="transmembrane region" description="Helical" evidence="1">
    <location>
        <begin position="6"/>
        <end position="27"/>
    </location>
</feature>
<name>A0A0P9DKM6_9CHLR</name>
<comment type="caution">
    <text evidence="2">The sequence shown here is derived from an EMBL/GenBank/DDBJ whole genome shotgun (WGS) entry which is preliminary data.</text>
</comment>
<dbReference type="Proteomes" id="UP000050509">
    <property type="component" value="Unassembled WGS sequence"/>
</dbReference>
<accession>A0A0P9DKM6</accession>
<gene>
    <name evidence="2" type="ORF">SE17_06000</name>
</gene>
<evidence type="ECO:0000313" key="2">
    <source>
        <dbReference type="EMBL" id="KPV54067.1"/>
    </source>
</evidence>
<sequence>MSTEVITAFIALGGVVVSIIASIFVSLRQATIELRKTRTEFQQTYTDKLLEKRLEVYPALYKLTSDFDKIIRYDTLEKHHIDELFKHILEWDSANAIFMSGRTVFTHVKFLMTLARLVKMPIEDFQKKYADPQERKQLLDQANEVEVALKNDLGVYVIEFPDVDRTFASYYEVNRLLDVSKGK</sequence>
<keyword evidence="1" id="KW-1133">Transmembrane helix</keyword>
<dbReference type="EMBL" id="LJCR01000121">
    <property type="protein sequence ID" value="KPV54067.1"/>
    <property type="molecule type" value="Genomic_DNA"/>
</dbReference>
<organism evidence="2 3">
    <name type="scientific">Kouleothrix aurantiaca</name>
    <dbReference type="NCBI Taxonomy" id="186479"/>
    <lineage>
        <taxon>Bacteria</taxon>
        <taxon>Bacillati</taxon>
        <taxon>Chloroflexota</taxon>
        <taxon>Chloroflexia</taxon>
        <taxon>Chloroflexales</taxon>
        <taxon>Roseiflexineae</taxon>
        <taxon>Roseiflexaceae</taxon>
        <taxon>Kouleothrix</taxon>
    </lineage>
</organism>
<keyword evidence="3" id="KW-1185">Reference proteome</keyword>
<keyword evidence="1" id="KW-0472">Membrane</keyword>
<dbReference type="AlphaFoldDB" id="A0A0P9DKM6"/>
<reference evidence="2 3" key="1">
    <citation type="submission" date="2015-09" db="EMBL/GenBank/DDBJ databases">
        <title>Draft genome sequence of Kouleothrix aurantiaca JCM 19913.</title>
        <authorList>
            <person name="Hemp J."/>
        </authorList>
    </citation>
    <scope>NUCLEOTIDE SEQUENCE [LARGE SCALE GENOMIC DNA]</scope>
    <source>
        <strain evidence="2 3">COM-B</strain>
    </source>
</reference>
<keyword evidence="1" id="KW-0812">Transmembrane</keyword>
<protein>
    <submittedName>
        <fullName evidence="2">Uncharacterized protein</fullName>
    </submittedName>
</protein>
<evidence type="ECO:0000256" key="1">
    <source>
        <dbReference type="SAM" id="Phobius"/>
    </source>
</evidence>
<evidence type="ECO:0000313" key="3">
    <source>
        <dbReference type="Proteomes" id="UP000050509"/>
    </source>
</evidence>
<proteinExistence type="predicted"/>